<name>A0A0A1UCU1_ENTIV</name>
<dbReference type="EMBL" id="KB206469">
    <property type="protein sequence ID" value="ELP91488.1"/>
    <property type="molecule type" value="Genomic_DNA"/>
</dbReference>
<dbReference type="Proteomes" id="UP000014680">
    <property type="component" value="Unassembled WGS sequence"/>
</dbReference>
<keyword evidence="2" id="KW-1185">Reference proteome</keyword>
<dbReference type="VEuPathDB" id="AmoebaDB:EIN_144580"/>
<accession>A0A0A1UCU1</accession>
<dbReference type="AlphaFoldDB" id="A0A0A1UCU1"/>
<dbReference type="KEGG" id="eiv:EIN_144580"/>
<dbReference type="GeneID" id="14890462"/>
<sequence length="679" mass="80112">MATKLEPFFLSIISLYIKGTTNFLVFRKVSKNVEEALKMLRINPYKVVSYLPFLLNSLPNINTLYITVLDAQSELSESQLSQINWIDSSSKTCDISKITRNYAQKVISLRFSASECPCWYLEDFIYLQKLIIENAEDLSVFKISIFKSLKFLKLLVLYSNDPQDKYLQSGFILNALECVMKMNQNLTINLCVSNKKTVEMVTKVNLYYHKFSNKAINCDIKKDFDKFEINYLRGNKYIVTEMVESLDKNLIRYLKVSFDTYESVEMDFSSLFIVSLKLSVKNTKQLFVRIPNTLSDITIIAPNQNVCVESFMFPFSFQKCEFDCNIAFSNLKRVIQKTQRIVMKNMKMLKLKSQKYFYVFGKEMNNLEYFDICCPFKELDLSDIKKFRLIIEQMPTRCYIKDVGCCKQLILGENLLLNGAFCSNGDVEVFGYNDQFSLFGSYTKIHNFNFKFIENFKCKTQIFMPNETKLQKSFYTEKIVINESRTETCVVLKNDELKRITEDKELLDFFKTNIIKFNNFSTKTCDFLFFTKCEFKRENNSVCCIGEKRVDLDKDDIVVYVQSFNMLSYFSFDQIGQKQNRENKSVSPKMKRINKATKENHWKFEDEMGRKVTRPFHGIKMLNVNYTQKQNELIKKRFNPLEYHDEDNDDLSKEEWDEIERLEYANLKQSDLKKYIIED</sequence>
<reference evidence="1 2" key="1">
    <citation type="submission" date="2012-10" db="EMBL/GenBank/DDBJ databases">
        <authorList>
            <person name="Zafar N."/>
            <person name="Inman J."/>
            <person name="Hall N."/>
            <person name="Lorenzi H."/>
            <person name="Caler E."/>
        </authorList>
    </citation>
    <scope>NUCLEOTIDE SEQUENCE [LARGE SCALE GENOMIC DNA]</scope>
    <source>
        <strain evidence="1 2">IP1</strain>
    </source>
</reference>
<proteinExistence type="predicted"/>
<evidence type="ECO:0000313" key="1">
    <source>
        <dbReference type="EMBL" id="ELP91488.1"/>
    </source>
</evidence>
<dbReference type="RefSeq" id="XP_004258259.1">
    <property type="nucleotide sequence ID" value="XM_004258211.1"/>
</dbReference>
<dbReference type="OrthoDB" id="28916at2759"/>
<organism evidence="1 2">
    <name type="scientific">Entamoeba invadens IP1</name>
    <dbReference type="NCBI Taxonomy" id="370355"/>
    <lineage>
        <taxon>Eukaryota</taxon>
        <taxon>Amoebozoa</taxon>
        <taxon>Evosea</taxon>
        <taxon>Archamoebae</taxon>
        <taxon>Mastigamoebida</taxon>
        <taxon>Entamoebidae</taxon>
        <taxon>Entamoeba</taxon>
    </lineage>
</organism>
<gene>
    <name evidence="1" type="ORF">EIN_144580</name>
</gene>
<evidence type="ECO:0000313" key="2">
    <source>
        <dbReference type="Proteomes" id="UP000014680"/>
    </source>
</evidence>
<protein>
    <submittedName>
        <fullName evidence="1">Uncharacterized protein</fullName>
    </submittedName>
</protein>